<comment type="caution">
    <text evidence="3">The sequence shown here is derived from an EMBL/GenBank/DDBJ whole genome shotgun (WGS) entry which is preliminary data.</text>
</comment>
<feature type="transmembrane region" description="Helical" evidence="2">
    <location>
        <begin position="273"/>
        <end position="298"/>
    </location>
</feature>
<feature type="transmembrane region" description="Helical" evidence="2">
    <location>
        <begin position="99"/>
        <end position="124"/>
    </location>
</feature>
<dbReference type="EMBL" id="JBHUKR010000020">
    <property type="protein sequence ID" value="MFD2420835.1"/>
    <property type="molecule type" value="Genomic_DNA"/>
</dbReference>
<feature type="compositionally biased region" description="Basic and acidic residues" evidence="1">
    <location>
        <begin position="404"/>
        <end position="413"/>
    </location>
</feature>
<sequence>MHSDRNGAHTAVAIFVLQTMGSGVAVYGIPIYIAVFLRSGTVGAASLSLASTAFFITGALSAPVVSRFGQHNPIRALLAAVLTGTAAITAMAVHPSAPVVITAFAALGAVFNGGFVVVGTAVLVRVFDGKPTAGMALSTSGASAGGILIAPLVALLLTTGPFHAGTFFVEAAGFLVVSCAALMLGRRGTPPSAAVRTPAPGRSWLRLAPHWPLVAGFGLISASQLGATSYMVATGLSRNFSGASLAVSVATGVAVASRWIGSAGIRTFGLHRWTMFSFALQVAGVAMIGLAPAGWVLFTGAVLIGQSLGNTILIRSQVVVELFGVDEFPPVFAQFQTWATLGSAVGPFVLGQVFAASHDYTIAYLALCVINAIALPCLLPWLRGSKTGGSKTGGSKTRTWSVDEPERTEGSPV</sequence>
<dbReference type="Pfam" id="PF07690">
    <property type="entry name" value="MFS_1"/>
    <property type="match status" value="1"/>
</dbReference>
<feature type="transmembrane region" description="Helical" evidence="2">
    <location>
        <begin position="41"/>
        <end position="62"/>
    </location>
</feature>
<dbReference type="SUPFAM" id="SSF103473">
    <property type="entry name" value="MFS general substrate transporter"/>
    <property type="match status" value="1"/>
</dbReference>
<feature type="transmembrane region" description="Helical" evidence="2">
    <location>
        <begin position="164"/>
        <end position="184"/>
    </location>
</feature>
<dbReference type="RefSeq" id="WP_378269087.1">
    <property type="nucleotide sequence ID" value="NZ_JBHUKR010000020.1"/>
</dbReference>
<feature type="transmembrane region" description="Helical" evidence="2">
    <location>
        <begin position="12"/>
        <end position="35"/>
    </location>
</feature>
<feature type="transmembrane region" description="Helical" evidence="2">
    <location>
        <begin position="74"/>
        <end position="93"/>
    </location>
</feature>
<dbReference type="InterPro" id="IPR036259">
    <property type="entry name" value="MFS_trans_sf"/>
</dbReference>
<feature type="transmembrane region" description="Helical" evidence="2">
    <location>
        <begin position="204"/>
        <end position="222"/>
    </location>
</feature>
<keyword evidence="2" id="KW-1133">Transmembrane helix</keyword>
<accession>A0ABW5G2L9</accession>
<feature type="transmembrane region" description="Helical" evidence="2">
    <location>
        <begin position="362"/>
        <end position="382"/>
    </location>
</feature>
<name>A0ABW5G2L9_9PSEU</name>
<dbReference type="Proteomes" id="UP001597417">
    <property type="component" value="Unassembled WGS sequence"/>
</dbReference>
<gene>
    <name evidence="3" type="ORF">ACFSXZ_31345</name>
</gene>
<dbReference type="InterPro" id="IPR011701">
    <property type="entry name" value="MFS"/>
</dbReference>
<feature type="transmembrane region" description="Helical" evidence="2">
    <location>
        <begin position="136"/>
        <end position="158"/>
    </location>
</feature>
<feature type="region of interest" description="Disordered" evidence="1">
    <location>
        <begin position="387"/>
        <end position="413"/>
    </location>
</feature>
<evidence type="ECO:0000256" key="1">
    <source>
        <dbReference type="SAM" id="MobiDB-lite"/>
    </source>
</evidence>
<organism evidence="3 4">
    <name type="scientific">Amycolatopsis pigmentata</name>
    <dbReference type="NCBI Taxonomy" id="450801"/>
    <lineage>
        <taxon>Bacteria</taxon>
        <taxon>Bacillati</taxon>
        <taxon>Actinomycetota</taxon>
        <taxon>Actinomycetes</taxon>
        <taxon>Pseudonocardiales</taxon>
        <taxon>Pseudonocardiaceae</taxon>
        <taxon>Amycolatopsis</taxon>
    </lineage>
</organism>
<evidence type="ECO:0000313" key="3">
    <source>
        <dbReference type="EMBL" id="MFD2420835.1"/>
    </source>
</evidence>
<protein>
    <submittedName>
        <fullName evidence="3">MFS transporter</fullName>
    </submittedName>
</protein>
<feature type="transmembrane region" description="Helical" evidence="2">
    <location>
        <begin position="242"/>
        <end position="261"/>
    </location>
</feature>
<reference evidence="4" key="1">
    <citation type="journal article" date="2019" name="Int. J. Syst. Evol. Microbiol.">
        <title>The Global Catalogue of Microorganisms (GCM) 10K type strain sequencing project: providing services to taxonomists for standard genome sequencing and annotation.</title>
        <authorList>
            <consortium name="The Broad Institute Genomics Platform"/>
            <consortium name="The Broad Institute Genome Sequencing Center for Infectious Disease"/>
            <person name="Wu L."/>
            <person name="Ma J."/>
        </authorList>
    </citation>
    <scope>NUCLEOTIDE SEQUENCE [LARGE SCALE GENOMIC DNA]</scope>
    <source>
        <strain evidence="4">CGMCC 4.7645</strain>
    </source>
</reference>
<keyword evidence="2" id="KW-0472">Membrane</keyword>
<keyword evidence="4" id="KW-1185">Reference proteome</keyword>
<evidence type="ECO:0000256" key="2">
    <source>
        <dbReference type="SAM" id="Phobius"/>
    </source>
</evidence>
<dbReference type="Gene3D" id="1.20.1250.20">
    <property type="entry name" value="MFS general substrate transporter like domains"/>
    <property type="match status" value="1"/>
</dbReference>
<keyword evidence="2" id="KW-0812">Transmembrane</keyword>
<proteinExistence type="predicted"/>
<evidence type="ECO:0000313" key="4">
    <source>
        <dbReference type="Proteomes" id="UP001597417"/>
    </source>
</evidence>